<accession>A0A9P8NZP1</accession>
<dbReference type="RefSeq" id="XP_046059556.1">
    <property type="nucleotide sequence ID" value="XM_046206931.1"/>
</dbReference>
<dbReference type="Proteomes" id="UP000769157">
    <property type="component" value="Unassembled WGS sequence"/>
</dbReference>
<name>A0A9P8NZP1_9ASCO</name>
<organism evidence="1 2">
    <name type="scientific">Ogataea philodendri</name>
    <dbReference type="NCBI Taxonomy" id="1378263"/>
    <lineage>
        <taxon>Eukaryota</taxon>
        <taxon>Fungi</taxon>
        <taxon>Dikarya</taxon>
        <taxon>Ascomycota</taxon>
        <taxon>Saccharomycotina</taxon>
        <taxon>Pichiomycetes</taxon>
        <taxon>Pichiales</taxon>
        <taxon>Pichiaceae</taxon>
        <taxon>Ogataea</taxon>
    </lineage>
</organism>
<protein>
    <submittedName>
        <fullName evidence="1">Uncharacterized protein</fullName>
    </submittedName>
</protein>
<keyword evidence="2" id="KW-1185">Reference proteome</keyword>
<dbReference type="AlphaFoldDB" id="A0A9P8NZP1"/>
<reference evidence="1" key="2">
    <citation type="submission" date="2021-01" db="EMBL/GenBank/DDBJ databases">
        <authorList>
            <person name="Schikora-Tamarit M.A."/>
        </authorList>
    </citation>
    <scope>NUCLEOTIDE SEQUENCE</scope>
    <source>
        <strain evidence="1">CBS6075</strain>
    </source>
</reference>
<proteinExistence type="predicted"/>
<sequence>MALASKQERTSITEAMALNMVAKNIAAPRSQRGQKVGRGLSWRTFVSHGLEKLFGLGGWTKINLVAFVKQHDVIKQVVGVLRALVNRSEGRSVHHGGRCLQGSQKFQSSGGIQTSGGIIPTLDFGSAQRELGSGNTLTLTTRNTLDEVVTDLGVESVRKTVCGHINLGHVDGIVVGRHTLRSVLWGLQPSSKLQGLTNSKLRVVLVVFGRKRDFSLVVLDDIFWSEAVVGDDTFGSNFETKSLRSDGFQEGGTSCTRTTQNKCEGSRKQQSVHWFQNIKIPRLDLASESVIKGLHDELERGRDKGGLVVLAGNDTTSAKVTEGDSERGRLVVIGIRVHQHTHVLDP</sequence>
<dbReference type="EMBL" id="JAEUBE010000378">
    <property type="protein sequence ID" value="KAH3662467.1"/>
    <property type="molecule type" value="Genomic_DNA"/>
</dbReference>
<evidence type="ECO:0000313" key="2">
    <source>
        <dbReference type="Proteomes" id="UP000769157"/>
    </source>
</evidence>
<comment type="caution">
    <text evidence="1">The sequence shown here is derived from an EMBL/GenBank/DDBJ whole genome shotgun (WGS) entry which is preliminary data.</text>
</comment>
<gene>
    <name evidence="1" type="ORF">OGAPHI_005719</name>
</gene>
<reference evidence="1" key="1">
    <citation type="journal article" date="2021" name="Open Biol.">
        <title>Shared evolutionary footprints suggest mitochondrial oxidative damage underlies multiple complex I losses in fungi.</title>
        <authorList>
            <person name="Schikora-Tamarit M.A."/>
            <person name="Marcet-Houben M."/>
            <person name="Nosek J."/>
            <person name="Gabaldon T."/>
        </authorList>
    </citation>
    <scope>NUCLEOTIDE SEQUENCE</scope>
    <source>
        <strain evidence="1">CBS6075</strain>
    </source>
</reference>
<evidence type="ECO:0000313" key="1">
    <source>
        <dbReference type="EMBL" id="KAH3662467.1"/>
    </source>
</evidence>
<dbReference type="GeneID" id="70237683"/>